<dbReference type="EMBL" id="LR796248">
    <property type="protein sequence ID" value="CAB4131004.1"/>
    <property type="molecule type" value="Genomic_DNA"/>
</dbReference>
<name>A0A6J5L927_9CAUD</name>
<reference evidence="1" key="1">
    <citation type="submission" date="2020-04" db="EMBL/GenBank/DDBJ databases">
        <authorList>
            <person name="Chiriac C."/>
            <person name="Salcher M."/>
            <person name="Ghai R."/>
            <person name="Kavagutti S V."/>
        </authorList>
    </citation>
    <scope>NUCLEOTIDE SEQUENCE</scope>
</reference>
<accession>A0A6J5L927</accession>
<gene>
    <name evidence="1" type="ORF">UFOVP122_46</name>
</gene>
<protein>
    <submittedName>
        <fullName evidence="1">Uncharacterized protein</fullName>
    </submittedName>
</protein>
<evidence type="ECO:0000313" key="1">
    <source>
        <dbReference type="EMBL" id="CAB4131004.1"/>
    </source>
</evidence>
<sequence length="71" mass="7952">MGIVYLEDGRLADQFQIGTEPYVLSDALVMRPEDYALLSEEDVAAMKQVRYDNWYAIVTAPAVDAPIEGEQ</sequence>
<organism evidence="1">
    <name type="scientific">uncultured Caudovirales phage</name>
    <dbReference type="NCBI Taxonomy" id="2100421"/>
    <lineage>
        <taxon>Viruses</taxon>
        <taxon>Duplodnaviria</taxon>
        <taxon>Heunggongvirae</taxon>
        <taxon>Uroviricota</taxon>
        <taxon>Caudoviricetes</taxon>
        <taxon>Peduoviridae</taxon>
        <taxon>Maltschvirus</taxon>
        <taxon>Maltschvirus maltsch</taxon>
    </lineage>
</organism>
<proteinExistence type="predicted"/>